<dbReference type="PROSITE" id="PS50112">
    <property type="entry name" value="PAS"/>
    <property type="match status" value="1"/>
</dbReference>
<dbReference type="SMART" id="SM00448">
    <property type="entry name" value="REC"/>
    <property type="match status" value="1"/>
</dbReference>
<evidence type="ECO:0000259" key="5">
    <source>
        <dbReference type="PROSITE" id="PS50109"/>
    </source>
</evidence>
<dbReference type="Pfam" id="PF08448">
    <property type="entry name" value="PAS_4"/>
    <property type="match status" value="1"/>
</dbReference>
<dbReference type="Pfam" id="PF00072">
    <property type="entry name" value="Response_reg"/>
    <property type="match status" value="1"/>
</dbReference>
<reference evidence="9" key="1">
    <citation type="journal article" date="2019" name="Int. J. Syst. Evol. Microbiol.">
        <title>The Global Catalogue of Microorganisms (GCM) 10K type strain sequencing project: providing services to taxonomists for standard genome sequencing and annotation.</title>
        <authorList>
            <consortium name="The Broad Institute Genomics Platform"/>
            <consortium name="The Broad Institute Genome Sequencing Center for Infectious Disease"/>
            <person name="Wu L."/>
            <person name="Ma J."/>
        </authorList>
    </citation>
    <scope>NUCLEOTIDE SEQUENCE [LARGE SCALE GENOMIC DNA]</scope>
    <source>
        <strain evidence="9">CCUG 56029</strain>
    </source>
</reference>
<dbReference type="PANTHER" id="PTHR43065">
    <property type="entry name" value="SENSOR HISTIDINE KINASE"/>
    <property type="match status" value="1"/>
</dbReference>
<accession>A0ABW4R4K3</accession>
<organism evidence="8 9">
    <name type="scientific">Paracoccus pacificus</name>
    <dbReference type="NCBI Taxonomy" id="1463598"/>
    <lineage>
        <taxon>Bacteria</taxon>
        <taxon>Pseudomonadati</taxon>
        <taxon>Pseudomonadota</taxon>
        <taxon>Alphaproteobacteria</taxon>
        <taxon>Rhodobacterales</taxon>
        <taxon>Paracoccaceae</taxon>
        <taxon>Paracoccus</taxon>
    </lineage>
</organism>
<proteinExistence type="predicted"/>
<dbReference type="SUPFAM" id="SSF52172">
    <property type="entry name" value="CheY-like"/>
    <property type="match status" value="1"/>
</dbReference>
<dbReference type="InterPro" id="IPR035965">
    <property type="entry name" value="PAS-like_dom_sf"/>
</dbReference>
<feature type="domain" description="Response regulatory" evidence="6">
    <location>
        <begin position="520"/>
        <end position="628"/>
    </location>
</feature>
<evidence type="ECO:0000313" key="9">
    <source>
        <dbReference type="Proteomes" id="UP001597213"/>
    </source>
</evidence>
<dbReference type="InterPro" id="IPR003594">
    <property type="entry name" value="HATPase_dom"/>
</dbReference>
<dbReference type="EC" id="2.7.13.3" evidence="2"/>
<keyword evidence="9" id="KW-1185">Reference proteome</keyword>
<gene>
    <name evidence="8" type="ORF">ACFSCT_02470</name>
</gene>
<feature type="domain" description="PAS" evidence="7">
    <location>
        <begin position="174"/>
        <end position="244"/>
    </location>
</feature>
<dbReference type="PRINTS" id="PR00344">
    <property type="entry name" value="BCTRLSENSOR"/>
</dbReference>
<evidence type="ECO:0000259" key="6">
    <source>
        <dbReference type="PROSITE" id="PS50110"/>
    </source>
</evidence>
<dbReference type="EMBL" id="JBHUEN010000006">
    <property type="protein sequence ID" value="MFD1880578.1"/>
    <property type="molecule type" value="Genomic_DNA"/>
</dbReference>
<comment type="caution">
    <text evidence="8">The sequence shown here is derived from an EMBL/GenBank/DDBJ whole genome shotgun (WGS) entry which is preliminary data.</text>
</comment>
<dbReference type="Proteomes" id="UP001597213">
    <property type="component" value="Unassembled WGS sequence"/>
</dbReference>
<protein>
    <recommendedName>
        <fullName evidence="2">histidine kinase</fullName>
        <ecNumber evidence="2">2.7.13.3</ecNumber>
    </recommendedName>
</protein>
<dbReference type="InterPro" id="IPR001789">
    <property type="entry name" value="Sig_transdc_resp-reg_receiver"/>
</dbReference>
<dbReference type="InterPro" id="IPR013656">
    <property type="entry name" value="PAS_4"/>
</dbReference>
<comment type="catalytic activity">
    <reaction evidence="1">
        <text>ATP + protein L-histidine = ADP + protein N-phospho-L-histidine.</text>
        <dbReference type="EC" id="2.7.13.3"/>
    </reaction>
</comment>
<evidence type="ECO:0000259" key="7">
    <source>
        <dbReference type="PROSITE" id="PS50112"/>
    </source>
</evidence>
<name>A0ABW4R4K3_9RHOB</name>
<dbReference type="InterPro" id="IPR004358">
    <property type="entry name" value="Sig_transdc_His_kin-like_C"/>
</dbReference>
<dbReference type="SUPFAM" id="SSF55874">
    <property type="entry name" value="ATPase domain of HSP90 chaperone/DNA topoisomerase II/histidine kinase"/>
    <property type="match status" value="1"/>
</dbReference>
<dbReference type="Pfam" id="PF12860">
    <property type="entry name" value="PAS_7"/>
    <property type="match status" value="1"/>
</dbReference>
<sequence length="630" mass="68073">MIDDKTRAELTRSGLNLIQQAISIFDADLRLVVSNRPYQVMFDLPDALTRIGTTFEDTIRHMVERGEYGPQDDPEAAVRWRVDQARAFQPHYMERDRPNGRTISVEGSPLKQGGWVTVYTDITGIRTQQGLLRARSDALSEQLLDHAERLAAANRELAATNAALVEAQRVLTESESRMRQVTEMVPAHIARMDADETYTFSNFQLPTVMPGTRADVVGRTGLEVLGPETWARIRPHYRAALAGRQQVFEMTHPPSGRRIRIALTPDRAGSGIFVLSADVTAEVQSREALTHTARRALGAALTSGMAHDFGNLLTIILGMQGRLAAADLPPDLSDHVQATLAAARRGAGILGRIADITAPRVLDPRPVDPGRLLHELAAMVRPTLGDSIVLDLITDLGSGAILLDPAPLQDSLLNLILNARDALGPAGGRIQVVARQRPGDWLEIAVQDDGAGFTEQALSQATQPFFSTKPGQGSGLGLSMVYDQTKLAGGTLRLENRPEGGARVTLRLPFAPAPAQAPLMVLLVEDDADIRAATRQMLRDLGHSVIEAGSRAEAMALFDLPGLDMVLSDIQLGDGTGIELMAALPPGIARVLMSSLPATHVLRLDAPCPVLQKPFDVAALRAMLTQVLDE</sequence>
<dbReference type="PANTHER" id="PTHR43065:SF42">
    <property type="entry name" value="TWO-COMPONENT SENSOR PPRA"/>
    <property type="match status" value="1"/>
</dbReference>
<dbReference type="InterPro" id="IPR011006">
    <property type="entry name" value="CheY-like_superfamily"/>
</dbReference>
<dbReference type="SUPFAM" id="SSF55785">
    <property type="entry name" value="PYP-like sensor domain (PAS domain)"/>
    <property type="match status" value="1"/>
</dbReference>
<dbReference type="InterPro" id="IPR005467">
    <property type="entry name" value="His_kinase_dom"/>
</dbReference>
<dbReference type="InterPro" id="IPR036890">
    <property type="entry name" value="HATPase_C_sf"/>
</dbReference>
<dbReference type="CDD" id="cd00156">
    <property type="entry name" value="REC"/>
    <property type="match status" value="1"/>
</dbReference>
<dbReference type="RefSeq" id="WP_379139864.1">
    <property type="nucleotide sequence ID" value="NZ_JBHUEN010000006.1"/>
</dbReference>
<evidence type="ECO:0000313" key="8">
    <source>
        <dbReference type="EMBL" id="MFD1880578.1"/>
    </source>
</evidence>
<dbReference type="Gene3D" id="3.30.450.20">
    <property type="entry name" value="PAS domain"/>
    <property type="match status" value="2"/>
</dbReference>
<dbReference type="PROSITE" id="PS50109">
    <property type="entry name" value="HIS_KIN"/>
    <property type="match status" value="1"/>
</dbReference>
<dbReference type="Gene3D" id="3.30.565.10">
    <property type="entry name" value="Histidine kinase-like ATPase, C-terminal domain"/>
    <property type="match status" value="1"/>
</dbReference>
<dbReference type="Gene3D" id="3.40.50.2300">
    <property type="match status" value="1"/>
</dbReference>
<feature type="coiled-coil region" evidence="4">
    <location>
        <begin position="136"/>
        <end position="170"/>
    </location>
</feature>
<keyword evidence="4" id="KW-0175">Coiled coil</keyword>
<feature type="modified residue" description="4-aspartylphosphate" evidence="3">
    <location>
        <position position="569"/>
    </location>
</feature>
<evidence type="ECO:0000256" key="3">
    <source>
        <dbReference type="PROSITE-ProRule" id="PRU00169"/>
    </source>
</evidence>
<dbReference type="Pfam" id="PF02518">
    <property type="entry name" value="HATPase_c"/>
    <property type="match status" value="1"/>
</dbReference>
<keyword evidence="3" id="KW-0597">Phosphoprotein</keyword>
<dbReference type="PROSITE" id="PS50110">
    <property type="entry name" value="RESPONSE_REGULATORY"/>
    <property type="match status" value="1"/>
</dbReference>
<evidence type="ECO:0000256" key="4">
    <source>
        <dbReference type="SAM" id="Coils"/>
    </source>
</evidence>
<evidence type="ECO:0000256" key="2">
    <source>
        <dbReference type="ARBA" id="ARBA00012438"/>
    </source>
</evidence>
<evidence type="ECO:0000256" key="1">
    <source>
        <dbReference type="ARBA" id="ARBA00000085"/>
    </source>
</evidence>
<feature type="domain" description="Histidine kinase" evidence="5">
    <location>
        <begin position="304"/>
        <end position="512"/>
    </location>
</feature>
<dbReference type="InterPro" id="IPR000014">
    <property type="entry name" value="PAS"/>
</dbReference>
<dbReference type="SMART" id="SM00387">
    <property type="entry name" value="HATPase_c"/>
    <property type="match status" value="1"/>
</dbReference>